<dbReference type="InterPro" id="IPR002201">
    <property type="entry name" value="Glyco_trans_9"/>
</dbReference>
<dbReference type="SUPFAM" id="SSF53756">
    <property type="entry name" value="UDP-Glycosyltransferase/glycogen phosphorylase"/>
    <property type="match status" value="1"/>
</dbReference>
<evidence type="ECO:0000256" key="3">
    <source>
        <dbReference type="SAM" id="MobiDB-lite"/>
    </source>
</evidence>
<evidence type="ECO:0000256" key="1">
    <source>
        <dbReference type="ARBA" id="ARBA00022676"/>
    </source>
</evidence>
<dbReference type="Proteomes" id="UP000001930">
    <property type="component" value="Chromosome I"/>
</dbReference>
<dbReference type="CAZy" id="GT9">
    <property type="family name" value="Glycosyltransferase Family 9"/>
</dbReference>
<evidence type="ECO:0000256" key="2">
    <source>
        <dbReference type="ARBA" id="ARBA00022679"/>
    </source>
</evidence>
<dbReference type="HOGENOM" id="CLU_038371_3_3_4"/>
<dbReference type="EMBL" id="CP000086">
    <property type="protein sequence ID" value="ABC39074.1"/>
    <property type="molecule type" value="Genomic_DNA"/>
</dbReference>
<dbReference type="Gene3D" id="3.40.50.2000">
    <property type="entry name" value="Glycogen Phosphorylase B"/>
    <property type="match status" value="2"/>
</dbReference>
<keyword evidence="2" id="KW-0808">Transferase</keyword>
<dbReference type="InterPro" id="IPR051199">
    <property type="entry name" value="LPS_LOS_Heptosyltrfase"/>
</dbReference>
<protein>
    <submittedName>
        <fullName evidence="4">Lipopolysaccharide core biosynthesis heptosyltransferase</fullName>
    </submittedName>
</protein>
<organism evidence="4 5">
    <name type="scientific">Burkholderia thailandensis (strain ATCC 700388 / DSM 13276 / CCUG 48851 / CIP 106301 / E264)</name>
    <dbReference type="NCBI Taxonomy" id="271848"/>
    <lineage>
        <taxon>Bacteria</taxon>
        <taxon>Pseudomonadati</taxon>
        <taxon>Pseudomonadota</taxon>
        <taxon>Betaproteobacteria</taxon>
        <taxon>Burkholderiales</taxon>
        <taxon>Burkholderiaceae</taxon>
        <taxon>Burkholderia</taxon>
        <taxon>pseudomallei group</taxon>
    </lineage>
</organism>
<dbReference type="AlphaFoldDB" id="Q2SZV5"/>
<proteinExistence type="predicted"/>
<feature type="region of interest" description="Disordered" evidence="3">
    <location>
        <begin position="7"/>
        <end position="26"/>
    </location>
</feature>
<evidence type="ECO:0000313" key="4">
    <source>
        <dbReference type="EMBL" id="ABC39074.1"/>
    </source>
</evidence>
<accession>Q2SZV5</accession>
<dbReference type="GO" id="GO:0008713">
    <property type="term" value="F:ADP-heptose-lipopolysaccharide heptosyltransferase activity"/>
    <property type="evidence" value="ECO:0007669"/>
    <property type="project" value="TreeGrafter"/>
</dbReference>
<sequence length="458" mass="50353">MCCARRWSRTRRARSSRSARMRRTRACRRSPRNCSSRLERARAARARGANSLKCPVALLHAFTVTASLTLLRPPRTILVSCTRRLGDVLLTTPLVRSLKARWPDAQIDMIVFQGTEGVLEHNPDIRRVITVAQRARPKERIADALRIWRKYDLACAAISSDRARFYAFFAGRRRIGLVDPERLTRLTRFILNGVVLDEHRDVHTVTSNLSLAGALGVTPCADVVAPGIGDDPAAHARFDAKLYGTSALLRDEPYVVLHPYPMFRYKRWREDGWVDLVRWARSRGLAVALSGGPAQAECDYAARIAQAAGEPVLNMAGKLSFGESAEMFRRARLFIGPDTGATHVAAACGVPTIALFGPSNPTRWGPWPAHWPAGSEPWPLRGSQRCGNVYLLQGEGDCVPCKLEGCDRHLDSWSRCLTELPSARVIGAAAAMLGLDAASAQTTGIAMSVDVSRLKAGK</sequence>
<dbReference type="CDD" id="cd03789">
    <property type="entry name" value="GT9_LPS_heptosyltransferase"/>
    <property type="match status" value="1"/>
</dbReference>
<dbReference type="KEGG" id="bte:BTH_I0990"/>
<dbReference type="InterPro" id="IPR011916">
    <property type="entry name" value="LipoPS_heptosylTferase-III"/>
</dbReference>
<dbReference type="GO" id="GO:0005829">
    <property type="term" value="C:cytosol"/>
    <property type="evidence" value="ECO:0007669"/>
    <property type="project" value="TreeGrafter"/>
</dbReference>
<dbReference type="PANTHER" id="PTHR30160:SF1">
    <property type="entry name" value="LIPOPOLYSACCHARIDE 1,2-N-ACETYLGLUCOSAMINETRANSFERASE-RELATED"/>
    <property type="match status" value="1"/>
</dbReference>
<name>Q2SZV5_BURTA</name>
<reference evidence="4 5" key="1">
    <citation type="journal article" date="2005" name="BMC Genomics">
        <title>Bacterial genome adaptation to niches: divergence of the potential virulence genes in three Burkholderia species of different survival strategies.</title>
        <authorList>
            <person name="Kim H.S."/>
            <person name="Schell M.A."/>
            <person name="Yu Y."/>
            <person name="Ulrich R.L."/>
            <person name="Sarria S.H."/>
            <person name="Nierman W.C."/>
            <person name="DeShazer D."/>
        </authorList>
    </citation>
    <scope>NUCLEOTIDE SEQUENCE [LARGE SCALE GENOMIC DNA]</scope>
    <source>
        <strain evidence="5">ATCC 700388 / DSM 13276 / CCUG 48851 / CIP 106301 / E264</strain>
    </source>
</reference>
<keyword evidence="5" id="KW-1185">Reference proteome</keyword>
<dbReference type="NCBIfam" id="TIGR02201">
    <property type="entry name" value="heptsyl_trn_III"/>
    <property type="match status" value="1"/>
</dbReference>
<dbReference type="Pfam" id="PF01075">
    <property type="entry name" value="Glyco_transf_9"/>
    <property type="match status" value="1"/>
</dbReference>
<gene>
    <name evidence="4" type="ordered locus">BTH_I0990</name>
</gene>
<dbReference type="GO" id="GO:0009244">
    <property type="term" value="P:lipopolysaccharide core region biosynthetic process"/>
    <property type="evidence" value="ECO:0007669"/>
    <property type="project" value="TreeGrafter"/>
</dbReference>
<keyword evidence="1" id="KW-0328">Glycosyltransferase</keyword>
<dbReference type="PANTHER" id="PTHR30160">
    <property type="entry name" value="TETRAACYLDISACCHARIDE 4'-KINASE-RELATED"/>
    <property type="match status" value="1"/>
</dbReference>
<evidence type="ECO:0000313" key="5">
    <source>
        <dbReference type="Proteomes" id="UP000001930"/>
    </source>
</evidence>